<keyword evidence="2" id="KW-0677">Repeat</keyword>
<feature type="region of interest" description="Disordered" evidence="9">
    <location>
        <begin position="1"/>
        <end position="23"/>
    </location>
</feature>
<feature type="domain" description="Bromo" evidence="10">
    <location>
        <begin position="47"/>
        <end position="117"/>
    </location>
</feature>
<evidence type="ECO:0000256" key="2">
    <source>
        <dbReference type="ARBA" id="ARBA00022737"/>
    </source>
</evidence>
<dbReference type="Gene3D" id="1.20.920.10">
    <property type="entry name" value="Bromodomain-like"/>
    <property type="match status" value="1"/>
</dbReference>
<evidence type="ECO:0000256" key="3">
    <source>
        <dbReference type="ARBA" id="ARBA00022853"/>
    </source>
</evidence>
<reference evidence="11" key="1">
    <citation type="submission" date="2014-08" db="EMBL/GenBank/DDBJ databases">
        <authorList>
            <person name="Murali S."/>
            <person name="Richards S."/>
            <person name="Bandaranaike D."/>
            <person name="Bellair M."/>
            <person name="Blankenburg K."/>
            <person name="Chao H."/>
            <person name="Dinh H."/>
            <person name="Doddapaneni H."/>
            <person name="Dugan-Rocha S."/>
            <person name="Elkadiri S."/>
            <person name="Gnanaolivu R."/>
            <person name="Hughes D."/>
            <person name="Lee S."/>
            <person name="Li M."/>
            <person name="Ming W."/>
            <person name="Munidasa M."/>
            <person name="Muniz J."/>
            <person name="Nguyen L."/>
            <person name="Osuji N."/>
            <person name="Pu L.-L."/>
            <person name="Puazo M."/>
            <person name="Skinner E."/>
            <person name="Qu C."/>
            <person name="Quiroz J."/>
            <person name="Raj R."/>
            <person name="Weissenberger G."/>
            <person name="Xin Y."/>
            <person name="Zou X."/>
            <person name="Han Y."/>
            <person name="Worley K."/>
            <person name="Muzny D."/>
            <person name="Gibbs R."/>
        </authorList>
    </citation>
    <scope>NUCLEOTIDE SEQUENCE</scope>
    <source>
        <strain evidence="11">HAZT.00-mixed</strain>
        <tissue evidence="11">Whole organism</tissue>
    </source>
</reference>
<keyword evidence="3" id="KW-0156">Chromatin regulator</keyword>
<gene>
    <name evidence="11" type="ORF">HAZT_HAZT003439</name>
</gene>
<evidence type="ECO:0000256" key="1">
    <source>
        <dbReference type="ARBA" id="ARBA00004123"/>
    </source>
</evidence>
<reference evidence="11" key="3">
    <citation type="submission" date="2019-06" db="EMBL/GenBank/DDBJ databases">
        <authorList>
            <person name="Poynton C."/>
            <person name="Hasenbein S."/>
            <person name="Benoit J.B."/>
            <person name="Sepulveda M.S."/>
            <person name="Poelchau M.F."/>
            <person name="Murali S.C."/>
            <person name="Chen S."/>
            <person name="Glastad K.M."/>
            <person name="Werren J.H."/>
            <person name="Vineis J.H."/>
            <person name="Bowen J.L."/>
            <person name="Friedrich M."/>
            <person name="Jones J."/>
            <person name="Robertson H.M."/>
            <person name="Feyereisen R."/>
            <person name="Mechler-Hickson A."/>
            <person name="Mathers N."/>
            <person name="Lee C.E."/>
            <person name="Colbourne J.K."/>
            <person name="Biales A."/>
            <person name="Johnston J.S."/>
            <person name="Wellborn G.A."/>
            <person name="Rosendale A.J."/>
            <person name="Cridge A.G."/>
            <person name="Munoz-Torres M.C."/>
            <person name="Bain P.A."/>
            <person name="Manny A.R."/>
            <person name="Major K.M."/>
            <person name="Lambert F.N."/>
            <person name="Vulpe C.D."/>
            <person name="Tuck P."/>
            <person name="Blalock B.J."/>
            <person name="Lin Y.-Y."/>
            <person name="Smith M.E."/>
            <person name="Ochoa-Acuna H."/>
            <person name="Chen M.-J.M."/>
            <person name="Childers C.P."/>
            <person name="Qu J."/>
            <person name="Dugan S."/>
            <person name="Lee S.L."/>
            <person name="Chao H."/>
            <person name="Dinh H."/>
            <person name="Han Y."/>
            <person name="Doddapaneni H."/>
            <person name="Worley K.C."/>
            <person name="Muzny D.M."/>
            <person name="Gibbs R.A."/>
            <person name="Richards S."/>
        </authorList>
    </citation>
    <scope>NUCLEOTIDE SEQUENCE</scope>
    <source>
        <strain evidence="11">HAZT.00-mixed</strain>
        <tissue evidence="11">Whole organism</tissue>
    </source>
</reference>
<organism evidence="11">
    <name type="scientific">Hyalella azteca</name>
    <name type="common">Amphipod</name>
    <dbReference type="NCBI Taxonomy" id="294128"/>
    <lineage>
        <taxon>Eukaryota</taxon>
        <taxon>Metazoa</taxon>
        <taxon>Ecdysozoa</taxon>
        <taxon>Arthropoda</taxon>
        <taxon>Crustacea</taxon>
        <taxon>Multicrustacea</taxon>
        <taxon>Malacostraca</taxon>
        <taxon>Eumalacostraca</taxon>
        <taxon>Peracarida</taxon>
        <taxon>Amphipoda</taxon>
        <taxon>Senticaudata</taxon>
        <taxon>Talitrida</taxon>
        <taxon>Talitroidea</taxon>
        <taxon>Hyalellidae</taxon>
        <taxon>Hyalella</taxon>
    </lineage>
</organism>
<dbReference type="PRINTS" id="PR00503">
    <property type="entry name" value="BROMODOMAIN"/>
</dbReference>
<keyword evidence="7" id="KW-0539">Nucleus</keyword>
<evidence type="ECO:0000256" key="7">
    <source>
        <dbReference type="ARBA" id="ARBA00023242"/>
    </source>
</evidence>
<evidence type="ECO:0000256" key="4">
    <source>
        <dbReference type="ARBA" id="ARBA00023015"/>
    </source>
</evidence>
<dbReference type="InterPro" id="IPR036427">
    <property type="entry name" value="Bromodomain-like_sf"/>
</dbReference>
<dbReference type="OrthoDB" id="10009055at2759"/>
<sequence>MKRKRTEMSETSPSTDARPKRRRNDTTLLDTIQFIFDCLRNQRKQDEDVYLCEAFLRVPKKRSEPQYFEVVSKPIDMLKIQQKIKTDQYDELEEFCADIQLLVDNAKLYYAKSTEEFKDACDLWKLFEESRARAPDEVKEKQKQKQQQIDDDEKFPGKKKGSSSGRPSRGASAPLIRDDSGPAMDEASAIKELFGCIVTARDADDRLLSYVFRVLPSEEVTLQ</sequence>
<evidence type="ECO:0000313" key="11">
    <source>
        <dbReference type="EMBL" id="KAA0192779.1"/>
    </source>
</evidence>
<dbReference type="InterPro" id="IPR001487">
    <property type="entry name" value="Bromodomain"/>
</dbReference>
<proteinExistence type="predicted"/>
<dbReference type="SMART" id="SM00297">
    <property type="entry name" value="BROMO"/>
    <property type="match status" value="1"/>
</dbReference>
<dbReference type="SUPFAM" id="SSF47370">
    <property type="entry name" value="Bromodomain"/>
    <property type="match status" value="1"/>
</dbReference>
<dbReference type="PROSITE" id="PS50014">
    <property type="entry name" value="BROMODOMAIN_2"/>
    <property type="match status" value="1"/>
</dbReference>
<comment type="caution">
    <text evidence="11">The sequence shown here is derived from an EMBL/GenBank/DDBJ whole genome shotgun (WGS) entry which is preliminary data.</text>
</comment>
<keyword evidence="5 8" id="KW-0103">Bromodomain</keyword>
<dbReference type="EMBL" id="JQDR03011426">
    <property type="protein sequence ID" value="KAA0192779.1"/>
    <property type="molecule type" value="Genomic_DNA"/>
</dbReference>
<name>A0A6A0GYJ0_HYAAZ</name>
<dbReference type="Pfam" id="PF00439">
    <property type="entry name" value="Bromodomain"/>
    <property type="match status" value="1"/>
</dbReference>
<evidence type="ECO:0000256" key="9">
    <source>
        <dbReference type="SAM" id="MobiDB-lite"/>
    </source>
</evidence>
<feature type="compositionally biased region" description="Low complexity" evidence="9">
    <location>
        <begin position="162"/>
        <end position="174"/>
    </location>
</feature>
<dbReference type="GO" id="GO:0006338">
    <property type="term" value="P:chromatin remodeling"/>
    <property type="evidence" value="ECO:0007669"/>
    <property type="project" value="InterPro"/>
</dbReference>
<reference evidence="11" key="2">
    <citation type="journal article" date="2018" name="Environ. Sci. Technol.">
        <title>The Toxicogenome of Hyalella azteca: A Model for Sediment Ecotoxicology and Evolutionary Toxicology.</title>
        <authorList>
            <person name="Poynton H.C."/>
            <person name="Hasenbein S."/>
            <person name="Benoit J.B."/>
            <person name="Sepulveda M.S."/>
            <person name="Poelchau M.F."/>
            <person name="Hughes D.S.T."/>
            <person name="Murali S.C."/>
            <person name="Chen S."/>
            <person name="Glastad K.M."/>
            <person name="Goodisman M.A.D."/>
            <person name="Werren J.H."/>
            <person name="Vineis J.H."/>
            <person name="Bowen J.L."/>
            <person name="Friedrich M."/>
            <person name="Jones J."/>
            <person name="Robertson H.M."/>
            <person name="Feyereisen R."/>
            <person name="Mechler-Hickson A."/>
            <person name="Mathers N."/>
            <person name="Lee C.E."/>
            <person name="Colbourne J.K."/>
            <person name="Biales A."/>
            <person name="Johnston J.S."/>
            <person name="Wellborn G.A."/>
            <person name="Rosendale A.J."/>
            <person name="Cridge A.G."/>
            <person name="Munoz-Torres M.C."/>
            <person name="Bain P.A."/>
            <person name="Manny A.R."/>
            <person name="Major K.M."/>
            <person name="Lambert F.N."/>
            <person name="Vulpe C.D."/>
            <person name="Tuck P."/>
            <person name="Blalock B.J."/>
            <person name="Lin Y.Y."/>
            <person name="Smith M.E."/>
            <person name="Ochoa-Acuna H."/>
            <person name="Chen M.M."/>
            <person name="Childers C.P."/>
            <person name="Qu J."/>
            <person name="Dugan S."/>
            <person name="Lee S.L."/>
            <person name="Chao H."/>
            <person name="Dinh H."/>
            <person name="Han Y."/>
            <person name="Doddapaneni H."/>
            <person name="Worley K.C."/>
            <person name="Muzny D.M."/>
            <person name="Gibbs R.A."/>
            <person name="Richards S."/>
        </authorList>
    </citation>
    <scope>NUCLEOTIDE SEQUENCE</scope>
    <source>
        <strain evidence="11">HAZT.00-mixed</strain>
        <tissue evidence="11">Whole organism</tissue>
    </source>
</reference>
<dbReference type="PANTHER" id="PTHR16062">
    <property type="entry name" value="SWI/SNF-RELATED"/>
    <property type="match status" value="1"/>
</dbReference>
<feature type="region of interest" description="Disordered" evidence="9">
    <location>
        <begin position="135"/>
        <end position="182"/>
    </location>
</feature>
<evidence type="ECO:0000256" key="6">
    <source>
        <dbReference type="ARBA" id="ARBA00023163"/>
    </source>
</evidence>
<dbReference type="GO" id="GO:0003682">
    <property type="term" value="F:chromatin binding"/>
    <property type="evidence" value="ECO:0007669"/>
    <property type="project" value="TreeGrafter"/>
</dbReference>
<dbReference type="PANTHER" id="PTHR16062:SF19">
    <property type="entry name" value="PROTEIN POLYBROMO-1"/>
    <property type="match status" value="1"/>
</dbReference>
<dbReference type="GO" id="GO:0016586">
    <property type="term" value="C:RSC-type complex"/>
    <property type="evidence" value="ECO:0007669"/>
    <property type="project" value="InterPro"/>
</dbReference>
<accession>A0A6A0GYJ0</accession>
<keyword evidence="4" id="KW-0805">Transcription regulation</keyword>
<keyword evidence="6" id="KW-0804">Transcription</keyword>
<dbReference type="InterPro" id="IPR037382">
    <property type="entry name" value="Rsc/polybromo"/>
</dbReference>
<dbReference type="GO" id="GO:0016514">
    <property type="term" value="C:SWI/SNF complex"/>
    <property type="evidence" value="ECO:0007669"/>
    <property type="project" value="TreeGrafter"/>
</dbReference>
<comment type="subcellular location">
    <subcellularLocation>
        <location evidence="1">Nucleus</location>
    </subcellularLocation>
</comment>
<protein>
    <recommendedName>
        <fullName evidence="10">Bromo domain-containing protein</fullName>
    </recommendedName>
</protein>
<evidence type="ECO:0000256" key="5">
    <source>
        <dbReference type="ARBA" id="ARBA00023117"/>
    </source>
</evidence>
<evidence type="ECO:0000256" key="8">
    <source>
        <dbReference type="PROSITE-ProRule" id="PRU00035"/>
    </source>
</evidence>
<dbReference type="GO" id="GO:0006368">
    <property type="term" value="P:transcription elongation by RNA polymerase II"/>
    <property type="evidence" value="ECO:0007669"/>
    <property type="project" value="TreeGrafter"/>
</dbReference>
<evidence type="ECO:0000259" key="10">
    <source>
        <dbReference type="PROSITE" id="PS50014"/>
    </source>
</evidence>
<dbReference type="Proteomes" id="UP000711488">
    <property type="component" value="Unassembled WGS sequence"/>
</dbReference>
<dbReference type="AlphaFoldDB" id="A0A6A0GYJ0"/>